<evidence type="ECO:0000256" key="1">
    <source>
        <dbReference type="SAM" id="Phobius"/>
    </source>
</evidence>
<gene>
    <name evidence="2" type="ORF">TNIN_113661</name>
</gene>
<comment type="caution">
    <text evidence="2">The sequence shown here is derived from an EMBL/GenBank/DDBJ whole genome shotgun (WGS) entry which is preliminary data.</text>
</comment>
<proteinExistence type="predicted"/>
<reference evidence="2" key="1">
    <citation type="submission" date="2020-08" db="EMBL/GenBank/DDBJ databases">
        <title>Multicomponent nature underlies the extraordinary mechanical properties of spider dragline silk.</title>
        <authorList>
            <person name="Kono N."/>
            <person name="Nakamura H."/>
            <person name="Mori M."/>
            <person name="Yoshida Y."/>
            <person name="Ohtoshi R."/>
            <person name="Malay A.D."/>
            <person name="Moran D.A.P."/>
            <person name="Tomita M."/>
            <person name="Numata K."/>
            <person name="Arakawa K."/>
        </authorList>
    </citation>
    <scope>NUCLEOTIDE SEQUENCE</scope>
</reference>
<protein>
    <submittedName>
        <fullName evidence="2">Uncharacterized protein</fullName>
    </submittedName>
</protein>
<dbReference type="EMBL" id="BMAV01003552">
    <property type="protein sequence ID" value="GFY43246.1"/>
    <property type="molecule type" value="Genomic_DNA"/>
</dbReference>
<evidence type="ECO:0000313" key="3">
    <source>
        <dbReference type="Proteomes" id="UP000886998"/>
    </source>
</evidence>
<accession>A0A8X7BSJ4</accession>
<keyword evidence="1" id="KW-1133">Transmembrane helix</keyword>
<dbReference type="Proteomes" id="UP000886998">
    <property type="component" value="Unassembled WGS sequence"/>
</dbReference>
<dbReference type="AlphaFoldDB" id="A0A8X7BSJ4"/>
<keyword evidence="1" id="KW-0472">Membrane</keyword>
<name>A0A8X7BSJ4_9ARAC</name>
<organism evidence="2 3">
    <name type="scientific">Trichonephila inaurata madagascariensis</name>
    <dbReference type="NCBI Taxonomy" id="2747483"/>
    <lineage>
        <taxon>Eukaryota</taxon>
        <taxon>Metazoa</taxon>
        <taxon>Ecdysozoa</taxon>
        <taxon>Arthropoda</taxon>
        <taxon>Chelicerata</taxon>
        <taxon>Arachnida</taxon>
        <taxon>Araneae</taxon>
        <taxon>Araneomorphae</taxon>
        <taxon>Entelegynae</taxon>
        <taxon>Araneoidea</taxon>
        <taxon>Nephilidae</taxon>
        <taxon>Trichonephila</taxon>
        <taxon>Trichonephila inaurata</taxon>
    </lineage>
</organism>
<feature type="transmembrane region" description="Helical" evidence="1">
    <location>
        <begin position="12"/>
        <end position="29"/>
    </location>
</feature>
<evidence type="ECO:0000313" key="2">
    <source>
        <dbReference type="EMBL" id="GFY43246.1"/>
    </source>
</evidence>
<sequence>MEHWGENVIYNRPFNSIYFFAYLNVILLLEKDFIRVMVLLRYISSGLQTTLTSDPEMLAIHPVSVRRLTNALSRSYDRSLSFQSHRTFSKRKEYSQLF</sequence>
<keyword evidence="1" id="KW-0812">Transmembrane</keyword>
<keyword evidence="3" id="KW-1185">Reference proteome</keyword>